<dbReference type="InterPro" id="IPR051209">
    <property type="entry name" value="FAD-bind_Monooxygenase_sf"/>
</dbReference>
<dbReference type="GO" id="GO:0004497">
    <property type="term" value="F:monooxygenase activity"/>
    <property type="evidence" value="ECO:0007669"/>
    <property type="project" value="UniProtKB-KW"/>
</dbReference>
<dbReference type="AlphaFoldDB" id="A0A4R1HJS0"/>
<evidence type="ECO:0000313" key="2">
    <source>
        <dbReference type="EMBL" id="TCK22108.1"/>
    </source>
</evidence>
<comment type="caution">
    <text evidence="2">The sequence shown here is derived from an EMBL/GenBank/DDBJ whole genome shotgun (WGS) entry which is preliminary data.</text>
</comment>
<sequence length="673" mass="74879">MPDQPAPDPALDRDRLAAAVEAGNIPTLLMVLAHLTGDDRWLDDPYRPTRTRGLGEHDDGGLTAEAQAEVRAAAADAITAWHAGRPAGLPEPGEAQLQVMMSTCMGEPVPPEYASMMMVEMGFLRPPDQTTPRTGAGTAAVRGGPDDPAPASHDEFTVAIIGAGVAGLIAAVRLREAGIPFVVLEKNDDVGGTWLENRYPGAGVDTPSYIYSFSFYQRAWTSHYGKRDEVFRYVRDMADHYRLRDSISFGCEVTSAAFDDRTQHWTVRYTRTDGTTTTLTANAVITAVGLHNRPKVPNLPGLDSFSGPLFHTARWPADLDLGGRRVAVVGTGASAMQVVPAVADQVGHLTVFQRSPQWVAPAENYFTAFSPDVHWLMNHVPFYYQWYRFRLAWTFNDRNHAAFQKDPDWPHPERSLNRINDGHRRFFADYLRDQLAGRDDLIEKCLPDYPPFGKRILLDNGWYAALRRDDVTLVTEPVAGITATGVRTAGGDDHPADVIVLSTGFEQQRFLYPMQITGRAGADLRSVWEDDDARAYLGITTPGFPNLFMTYGPNTNPGGGSTIFILECQVHYIVQALQLMLDRGLAAIDCRREPFDDYNVRVDEAHSTMIWTHPGMDTYYRNSRGRVVTNMPWRVVDYWHMTRTVDLDDYTATPRSQASRSRNIPGTVVPIVH</sequence>
<dbReference type="Proteomes" id="UP000295560">
    <property type="component" value="Unassembled WGS sequence"/>
</dbReference>
<feature type="compositionally biased region" description="Low complexity" evidence="1">
    <location>
        <begin position="130"/>
        <end position="143"/>
    </location>
</feature>
<dbReference type="PRINTS" id="PR00411">
    <property type="entry name" value="PNDRDTASEI"/>
</dbReference>
<proteinExistence type="predicted"/>
<dbReference type="Gene3D" id="3.50.50.60">
    <property type="entry name" value="FAD/NAD(P)-binding domain"/>
    <property type="match status" value="2"/>
</dbReference>
<keyword evidence="2" id="KW-0503">Monooxygenase</keyword>
<organism evidence="2 3">
    <name type="scientific">Pseudonocardia endophytica</name>
    <dbReference type="NCBI Taxonomy" id="401976"/>
    <lineage>
        <taxon>Bacteria</taxon>
        <taxon>Bacillati</taxon>
        <taxon>Actinomycetota</taxon>
        <taxon>Actinomycetes</taxon>
        <taxon>Pseudonocardiales</taxon>
        <taxon>Pseudonocardiaceae</taxon>
        <taxon>Pseudonocardia</taxon>
    </lineage>
</organism>
<keyword evidence="3" id="KW-1185">Reference proteome</keyword>
<dbReference type="InterPro" id="IPR036188">
    <property type="entry name" value="FAD/NAD-bd_sf"/>
</dbReference>
<reference evidence="2 3" key="1">
    <citation type="submission" date="2019-03" db="EMBL/GenBank/DDBJ databases">
        <title>Sequencing the genomes of 1000 actinobacteria strains.</title>
        <authorList>
            <person name="Klenk H.-P."/>
        </authorList>
    </citation>
    <scope>NUCLEOTIDE SEQUENCE [LARGE SCALE GENOMIC DNA]</scope>
    <source>
        <strain evidence="2 3">DSM 44969</strain>
    </source>
</reference>
<dbReference type="PRINTS" id="PR00368">
    <property type="entry name" value="FADPNR"/>
</dbReference>
<dbReference type="PANTHER" id="PTHR42877">
    <property type="entry name" value="L-ORNITHINE N(5)-MONOOXYGENASE-RELATED"/>
    <property type="match status" value="1"/>
</dbReference>
<keyword evidence="2" id="KW-0560">Oxidoreductase</keyword>
<gene>
    <name evidence="2" type="ORF">EV378_6106</name>
</gene>
<dbReference type="EMBL" id="SMFZ01000002">
    <property type="protein sequence ID" value="TCK22108.1"/>
    <property type="molecule type" value="Genomic_DNA"/>
</dbReference>
<name>A0A4R1HJS0_PSEEN</name>
<accession>A0A4R1HJS0</accession>
<feature type="compositionally biased region" description="Polar residues" evidence="1">
    <location>
        <begin position="653"/>
        <end position="664"/>
    </location>
</feature>
<dbReference type="PANTHER" id="PTHR42877:SF4">
    <property type="entry name" value="FAD_NAD(P)-BINDING DOMAIN-CONTAINING PROTEIN-RELATED"/>
    <property type="match status" value="1"/>
</dbReference>
<dbReference type="Pfam" id="PF13738">
    <property type="entry name" value="Pyr_redox_3"/>
    <property type="match status" value="1"/>
</dbReference>
<evidence type="ECO:0000313" key="3">
    <source>
        <dbReference type="Proteomes" id="UP000295560"/>
    </source>
</evidence>
<dbReference type="SUPFAM" id="SSF51905">
    <property type="entry name" value="FAD/NAD(P)-binding domain"/>
    <property type="match status" value="2"/>
</dbReference>
<protein>
    <submittedName>
        <fullName evidence="2">4-hydroxyacetophenone monooxygenase</fullName>
    </submittedName>
</protein>
<feature type="region of interest" description="Disordered" evidence="1">
    <location>
        <begin position="127"/>
        <end position="151"/>
    </location>
</feature>
<feature type="region of interest" description="Disordered" evidence="1">
    <location>
        <begin position="653"/>
        <end position="673"/>
    </location>
</feature>
<evidence type="ECO:0000256" key="1">
    <source>
        <dbReference type="SAM" id="MobiDB-lite"/>
    </source>
</evidence>